<reference evidence="13" key="1">
    <citation type="journal article" date="2021" name="PeerJ">
        <title>Extensive microbial diversity within the chicken gut microbiome revealed by metagenomics and culture.</title>
        <authorList>
            <person name="Gilroy R."/>
            <person name="Ravi A."/>
            <person name="Getino M."/>
            <person name="Pursley I."/>
            <person name="Horton D.L."/>
            <person name="Alikhan N.F."/>
            <person name="Baker D."/>
            <person name="Gharbi K."/>
            <person name="Hall N."/>
            <person name="Watson M."/>
            <person name="Adriaenssens E.M."/>
            <person name="Foster-Nyarko E."/>
            <person name="Jarju S."/>
            <person name="Secka A."/>
            <person name="Antonio M."/>
            <person name="Oren A."/>
            <person name="Chaudhuri R.R."/>
            <person name="La Ragione R."/>
            <person name="Hildebrand F."/>
            <person name="Pallen M.J."/>
        </authorList>
    </citation>
    <scope>NUCLEOTIDE SEQUENCE</scope>
    <source>
        <strain evidence="13">ChiHjej8B7-3636</strain>
    </source>
</reference>
<evidence type="ECO:0000256" key="12">
    <source>
        <dbReference type="SAM" id="Phobius"/>
    </source>
</evidence>
<evidence type="ECO:0000256" key="8">
    <source>
        <dbReference type="ARBA" id="ARBA00022982"/>
    </source>
</evidence>
<keyword evidence="5" id="KW-0349">Heme</keyword>
<sequence>MDLLPVIWFVAIAVLWLGFLALEGFDLGVGMHLLFGTKNERERRTMLNTIGPVWDGNEVWLITAGAAIFAAFPLWYASLFSALYVPLTILLLALIARAVAIEFRGKVHTRRWAEFWTWCLGLGSLVTAFMIGAVLGITSTGLPIDANGDRVGGAFVWLGIPALLGGLAVVGFSIAHGSAFLALKTDGAIRERTGRIAATWGPLLLAPAAVWAIWVQLLHGGSVLSWALVALAVAGAAFAWIGGRAGREGRAFAGYVWFIVAGGGSVFAGMFPNVLPSTLDEAFSLTVSNASSSPYTLGVMTVVAAFGLPLVIAYQSWSYWVFRRRLTPGMIPDAHVVLPAILRAR</sequence>
<organism evidence="13 14">
    <name type="scientific">Candidatus Microbacterium stercoravium</name>
    <dbReference type="NCBI Taxonomy" id="2838697"/>
    <lineage>
        <taxon>Bacteria</taxon>
        <taxon>Bacillati</taxon>
        <taxon>Actinomycetota</taxon>
        <taxon>Actinomycetes</taxon>
        <taxon>Micrococcales</taxon>
        <taxon>Microbacteriaceae</taxon>
        <taxon>Microbacterium</taxon>
    </lineage>
</organism>
<dbReference type="Pfam" id="PF02322">
    <property type="entry name" value="Cyt_bd_oxida_II"/>
    <property type="match status" value="1"/>
</dbReference>
<comment type="caution">
    <text evidence="13">The sequence shown here is derived from an EMBL/GenBank/DDBJ whole genome shotgun (WGS) entry which is preliminary data.</text>
</comment>
<keyword evidence="6 12" id="KW-0812">Transmembrane</keyword>
<evidence type="ECO:0000313" key="14">
    <source>
        <dbReference type="Proteomes" id="UP000824220"/>
    </source>
</evidence>
<feature type="transmembrane region" description="Helical" evidence="12">
    <location>
        <begin position="82"/>
        <end position="103"/>
    </location>
</feature>
<proteinExistence type="inferred from homology"/>
<keyword evidence="9 12" id="KW-1133">Transmembrane helix</keyword>
<keyword evidence="8" id="KW-0249">Electron transport</keyword>
<feature type="transmembrane region" description="Helical" evidence="12">
    <location>
        <begin position="155"/>
        <end position="175"/>
    </location>
</feature>
<dbReference type="GO" id="GO:0046872">
    <property type="term" value="F:metal ion binding"/>
    <property type="evidence" value="ECO:0007669"/>
    <property type="project" value="UniProtKB-KW"/>
</dbReference>
<protein>
    <submittedName>
        <fullName evidence="13">Cytochrome d ubiquinol oxidase subunit II</fullName>
    </submittedName>
</protein>
<keyword evidence="7" id="KW-0479">Metal-binding</keyword>
<feature type="transmembrane region" description="Helical" evidence="12">
    <location>
        <begin position="255"/>
        <end position="275"/>
    </location>
</feature>
<dbReference type="PANTHER" id="PTHR43141">
    <property type="entry name" value="CYTOCHROME BD2 SUBUNIT II"/>
    <property type="match status" value="1"/>
</dbReference>
<evidence type="ECO:0000256" key="6">
    <source>
        <dbReference type="ARBA" id="ARBA00022692"/>
    </source>
</evidence>
<feature type="transmembrane region" description="Helical" evidence="12">
    <location>
        <begin position="196"/>
        <end position="217"/>
    </location>
</feature>
<evidence type="ECO:0000256" key="4">
    <source>
        <dbReference type="ARBA" id="ARBA00022475"/>
    </source>
</evidence>
<evidence type="ECO:0000256" key="2">
    <source>
        <dbReference type="ARBA" id="ARBA00007543"/>
    </source>
</evidence>
<dbReference type="AlphaFoldDB" id="A0A9D2KHD3"/>
<feature type="transmembrane region" description="Helical" evidence="12">
    <location>
        <begin position="223"/>
        <end position="243"/>
    </location>
</feature>
<keyword evidence="4" id="KW-1003">Cell membrane</keyword>
<dbReference type="PANTHER" id="PTHR43141:SF5">
    <property type="entry name" value="CYTOCHROME BD-I UBIQUINOL OXIDASE SUBUNIT 2"/>
    <property type="match status" value="1"/>
</dbReference>
<evidence type="ECO:0000256" key="5">
    <source>
        <dbReference type="ARBA" id="ARBA00022617"/>
    </source>
</evidence>
<evidence type="ECO:0000256" key="9">
    <source>
        <dbReference type="ARBA" id="ARBA00022989"/>
    </source>
</evidence>
<dbReference type="GO" id="GO:0070069">
    <property type="term" value="C:cytochrome complex"/>
    <property type="evidence" value="ECO:0007669"/>
    <property type="project" value="TreeGrafter"/>
</dbReference>
<dbReference type="PIRSF" id="PIRSF000267">
    <property type="entry name" value="Cyt_oxidse_sub2"/>
    <property type="match status" value="1"/>
</dbReference>
<evidence type="ECO:0000256" key="7">
    <source>
        <dbReference type="ARBA" id="ARBA00022723"/>
    </source>
</evidence>
<comment type="similarity">
    <text evidence="2">Belongs to the cytochrome ubiquinol oxidase subunit 2 family.</text>
</comment>
<accession>A0A9D2KHD3</accession>
<evidence type="ECO:0000256" key="10">
    <source>
        <dbReference type="ARBA" id="ARBA00023004"/>
    </source>
</evidence>
<comment type="subcellular location">
    <subcellularLocation>
        <location evidence="1">Cell membrane</location>
        <topology evidence="1">Multi-pass membrane protein</topology>
    </subcellularLocation>
</comment>
<evidence type="ECO:0000256" key="11">
    <source>
        <dbReference type="ARBA" id="ARBA00023136"/>
    </source>
</evidence>
<feature type="transmembrane region" description="Helical" evidence="12">
    <location>
        <begin position="115"/>
        <end position="135"/>
    </location>
</feature>
<evidence type="ECO:0000256" key="1">
    <source>
        <dbReference type="ARBA" id="ARBA00004651"/>
    </source>
</evidence>
<evidence type="ECO:0000256" key="3">
    <source>
        <dbReference type="ARBA" id="ARBA00022448"/>
    </source>
</evidence>
<dbReference type="Proteomes" id="UP000824220">
    <property type="component" value="Unassembled WGS sequence"/>
</dbReference>
<reference evidence="13" key="2">
    <citation type="submission" date="2021-04" db="EMBL/GenBank/DDBJ databases">
        <authorList>
            <person name="Gilroy R."/>
        </authorList>
    </citation>
    <scope>NUCLEOTIDE SEQUENCE</scope>
    <source>
        <strain evidence="13">ChiHjej8B7-3636</strain>
    </source>
</reference>
<evidence type="ECO:0000313" key="13">
    <source>
        <dbReference type="EMBL" id="HJA03692.1"/>
    </source>
</evidence>
<keyword evidence="11 12" id="KW-0472">Membrane</keyword>
<dbReference type="EMBL" id="DXAM01000033">
    <property type="protein sequence ID" value="HJA03692.1"/>
    <property type="molecule type" value="Genomic_DNA"/>
</dbReference>
<dbReference type="GO" id="GO:0016682">
    <property type="term" value="F:oxidoreductase activity, acting on diphenols and related substances as donors, oxygen as acceptor"/>
    <property type="evidence" value="ECO:0007669"/>
    <property type="project" value="TreeGrafter"/>
</dbReference>
<gene>
    <name evidence="13" type="primary">cydB</name>
    <name evidence="13" type="ORF">H9800_02390</name>
</gene>
<dbReference type="GO" id="GO:0009055">
    <property type="term" value="F:electron transfer activity"/>
    <property type="evidence" value="ECO:0007669"/>
    <property type="project" value="TreeGrafter"/>
</dbReference>
<dbReference type="NCBIfam" id="TIGR00203">
    <property type="entry name" value="cydB"/>
    <property type="match status" value="1"/>
</dbReference>
<keyword evidence="10" id="KW-0408">Iron</keyword>
<dbReference type="GO" id="GO:0019646">
    <property type="term" value="P:aerobic electron transport chain"/>
    <property type="evidence" value="ECO:0007669"/>
    <property type="project" value="TreeGrafter"/>
</dbReference>
<name>A0A9D2KHD3_9MICO</name>
<dbReference type="InterPro" id="IPR003317">
    <property type="entry name" value="Cyt-d_oxidase_su2"/>
</dbReference>
<feature type="transmembrane region" description="Helical" evidence="12">
    <location>
        <begin position="295"/>
        <end position="314"/>
    </location>
</feature>
<feature type="transmembrane region" description="Helical" evidence="12">
    <location>
        <begin position="6"/>
        <end position="35"/>
    </location>
</feature>
<keyword evidence="3" id="KW-0813">Transport</keyword>
<dbReference type="GO" id="GO:0005886">
    <property type="term" value="C:plasma membrane"/>
    <property type="evidence" value="ECO:0007669"/>
    <property type="project" value="UniProtKB-SubCell"/>
</dbReference>